<dbReference type="Pfam" id="PF00392">
    <property type="entry name" value="GntR"/>
    <property type="match status" value="1"/>
</dbReference>
<evidence type="ECO:0000256" key="2">
    <source>
        <dbReference type="ARBA" id="ARBA00023125"/>
    </source>
</evidence>
<reference evidence="5 6" key="1">
    <citation type="submission" date="2020-08" db="EMBL/GenBank/DDBJ databases">
        <title>Sequencing the genomes of 1000 actinobacteria strains.</title>
        <authorList>
            <person name="Klenk H.-P."/>
        </authorList>
    </citation>
    <scope>NUCLEOTIDE SEQUENCE [LARGE SCALE GENOMIC DNA]</scope>
    <source>
        <strain evidence="5 6">DSM 20146</strain>
    </source>
</reference>
<dbReference type="InterPro" id="IPR036390">
    <property type="entry name" value="WH_DNA-bd_sf"/>
</dbReference>
<feature type="domain" description="HTH gntR-type" evidence="4">
    <location>
        <begin position="8"/>
        <end position="75"/>
    </location>
</feature>
<dbReference type="InterPro" id="IPR000524">
    <property type="entry name" value="Tscrpt_reg_HTH_GntR"/>
</dbReference>
<comment type="caution">
    <text evidence="5">The sequence shown here is derived from an EMBL/GenBank/DDBJ whole genome shotgun (WGS) entry which is preliminary data.</text>
</comment>
<keyword evidence="1" id="KW-0805">Transcription regulation</keyword>
<organism evidence="5 6">
    <name type="scientific">Leifsonia aquatica</name>
    <name type="common">Corynebacterium aquaticum</name>
    <dbReference type="NCBI Taxonomy" id="144185"/>
    <lineage>
        <taxon>Bacteria</taxon>
        <taxon>Bacillati</taxon>
        <taxon>Actinomycetota</taxon>
        <taxon>Actinomycetes</taxon>
        <taxon>Micrococcales</taxon>
        <taxon>Microbacteriaceae</taxon>
        <taxon>Leifsonia</taxon>
    </lineage>
</organism>
<dbReference type="AlphaFoldDB" id="A0A7W4UXW2"/>
<dbReference type="InterPro" id="IPR036388">
    <property type="entry name" value="WH-like_DNA-bd_sf"/>
</dbReference>
<protein>
    <submittedName>
        <fullName evidence="5">DNA-binding GntR family transcriptional regulator</fullName>
    </submittedName>
</protein>
<evidence type="ECO:0000256" key="1">
    <source>
        <dbReference type="ARBA" id="ARBA00023015"/>
    </source>
</evidence>
<dbReference type="EMBL" id="JACHVP010000003">
    <property type="protein sequence ID" value="MBB2968294.1"/>
    <property type="molecule type" value="Genomic_DNA"/>
</dbReference>
<sequence>MTPLANRRLLSQDVFDVLCDELVDGTFPPGTQLDVDHLADRFGVSRTPVREALGRLIRAGLVESSPNRYTRVSERIDDDTVRSLRILHSTLDLRLQEDRITPELELELDYRLDLADRTDDNGVAQFEAIIRLVMRDARSPLMEQLTELVLFRTLRLLHAHPELVQRAGGAREMRRLGSDIAGDVEAARHRVNLFFSTLATDVAGRWCR</sequence>
<evidence type="ECO:0000256" key="3">
    <source>
        <dbReference type="ARBA" id="ARBA00023163"/>
    </source>
</evidence>
<dbReference type="Proteomes" id="UP000538196">
    <property type="component" value="Unassembled WGS sequence"/>
</dbReference>
<accession>A0A7W4UXW2</accession>
<evidence type="ECO:0000313" key="5">
    <source>
        <dbReference type="EMBL" id="MBB2968294.1"/>
    </source>
</evidence>
<dbReference type="PROSITE" id="PS50949">
    <property type="entry name" value="HTH_GNTR"/>
    <property type="match status" value="1"/>
</dbReference>
<keyword evidence="3" id="KW-0804">Transcription</keyword>
<dbReference type="RefSeq" id="WP_021764225.1">
    <property type="nucleotide sequence ID" value="NZ_JACHVP010000003.1"/>
</dbReference>
<keyword evidence="6" id="KW-1185">Reference proteome</keyword>
<dbReference type="Gene3D" id="1.10.10.10">
    <property type="entry name" value="Winged helix-like DNA-binding domain superfamily/Winged helix DNA-binding domain"/>
    <property type="match status" value="1"/>
</dbReference>
<dbReference type="SMART" id="SM00345">
    <property type="entry name" value="HTH_GNTR"/>
    <property type="match status" value="1"/>
</dbReference>
<evidence type="ECO:0000313" key="6">
    <source>
        <dbReference type="Proteomes" id="UP000538196"/>
    </source>
</evidence>
<dbReference type="SUPFAM" id="SSF46785">
    <property type="entry name" value="Winged helix' DNA-binding domain"/>
    <property type="match status" value="1"/>
</dbReference>
<dbReference type="GO" id="GO:0003700">
    <property type="term" value="F:DNA-binding transcription factor activity"/>
    <property type="evidence" value="ECO:0007669"/>
    <property type="project" value="InterPro"/>
</dbReference>
<dbReference type="CDD" id="cd07377">
    <property type="entry name" value="WHTH_GntR"/>
    <property type="match status" value="1"/>
</dbReference>
<dbReference type="GO" id="GO:0003677">
    <property type="term" value="F:DNA binding"/>
    <property type="evidence" value="ECO:0007669"/>
    <property type="project" value="UniProtKB-KW"/>
</dbReference>
<dbReference type="PANTHER" id="PTHR43537:SF49">
    <property type="entry name" value="TRANSCRIPTIONAL REGULATORY PROTEIN"/>
    <property type="match status" value="1"/>
</dbReference>
<gene>
    <name evidence="5" type="ORF">FHX33_003064</name>
</gene>
<proteinExistence type="predicted"/>
<name>A0A7W4UXW2_LEIAQ</name>
<keyword evidence="2 5" id="KW-0238">DNA-binding</keyword>
<dbReference type="PANTHER" id="PTHR43537">
    <property type="entry name" value="TRANSCRIPTIONAL REGULATOR, GNTR FAMILY"/>
    <property type="match status" value="1"/>
</dbReference>
<evidence type="ECO:0000259" key="4">
    <source>
        <dbReference type="PROSITE" id="PS50949"/>
    </source>
</evidence>